<accession>A0A928Y6L3</accession>
<dbReference type="AlphaFoldDB" id="A0A928Y6L3"/>
<feature type="region of interest" description="Disordered" evidence="1">
    <location>
        <begin position="40"/>
        <end position="114"/>
    </location>
</feature>
<proteinExistence type="predicted"/>
<sequence length="114" mass="11962">MNGESSSSASRKILIVLALLLFIVALVLVILQSTILKQGTVGNQVPQDVGETESPAPDANLQKYIDQAGQTPPPVKPDPNPPEPIEKPSSAQNNTVPPNPDTDIRTGSSPSDAQ</sequence>
<name>A0A928Y6L3_UNCKA</name>
<dbReference type="EMBL" id="JABTTY010000001">
    <property type="protein sequence ID" value="MBE7525682.1"/>
    <property type="molecule type" value="Genomic_DNA"/>
</dbReference>
<comment type="caution">
    <text evidence="3">The sequence shown here is derived from an EMBL/GenBank/DDBJ whole genome shotgun (WGS) entry which is preliminary data.</text>
</comment>
<organism evidence="3 4">
    <name type="scientific">candidate division WWE3 bacterium</name>
    <dbReference type="NCBI Taxonomy" id="2053526"/>
    <lineage>
        <taxon>Bacteria</taxon>
        <taxon>Katanobacteria</taxon>
    </lineage>
</organism>
<evidence type="ECO:0000256" key="2">
    <source>
        <dbReference type="SAM" id="Phobius"/>
    </source>
</evidence>
<keyword evidence="2" id="KW-1133">Transmembrane helix</keyword>
<reference evidence="3" key="1">
    <citation type="submission" date="2020-05" db="EMBL/GenBank/DDBJ databases">
        <title>High-Quality Genomes of Partial-Nitritation/Anammox System by Hierarchical Clustering Based Hybrid Assembly.</title>
        <authorList>
            <person name="Liu L."/>
            <person name="Wang Y."/>
            <person name="Che Y."/>
            <person name="Chen Y."/>
            <person name="Xia Y."/>
            <person name="Luo R."/>
            <person name="Cheng S.H."/>
            <person name="Zheng C."/>
            <person name="Zhang T."/>
        </authorList>
    </citation>
    <scope>NUCLEOTIDE SEQUENCE</scope>
    <source>
        <strain evidence="3">H1_PAT1</strain>
    </source>
</reference>
<gene>
    <name evidence="3" type="ORF">HS096_04840</name>
</gene>
<feature type="compositionally biased region" description="Pro residues" evidence="1">
    <location>
        <begin position="71"/>
        <end position="83"/>
    </location>
</feature>
<dbReference type="Proteomes" id="UP000710385">
    <property type="component" value="Unassembled WGS sequence"/>
</dbReference>
<protein>
    <submittedName>
        <fullName evidence="3">Uncharacterized protein</fullName>
    </submittedName>
</protein>
<evidence type="ECO:0000313" key="4">
    <source>
        <dbReference type="Proteomes" id="UP000710385"/>
    </source>
</evidence>
<keyword evidence="2" id="KW-0472">Membrane</keyword>
<feature type="compositionally biased region" description="Polar residues" evidence="1">
    <location>
        <begin position="105"/>
        <end position="114"/>
    </location>
</feature>
<feature type="transmembrane region" description="Helical" evidence="2">
    <location>
        <begin position="12"/>
        <end position="31"/>
    </location>
</feature>
<keyword evidence="2" id="KW-0812">Transmembrane</keyword>
<evidence type="ECO:0000313" key="3">
    <source>
        <dbReference type="EMBL" id="MBE7525682.1"/>
    </source>
</evidence>
<evidence type="ECO:0000256" key="1">
    <source>
        <dbReference type="SAM" id="MobiDB-lite"/>
    </source>
</evidence>